<feature type="domain" description="Cadherin" evidence="1">
    <location>
        <begin position="130"/>
        <end position="237"/>
    </location>
</feature>
<name>A0ABY9WWM5_9BACT</name>
<sequence>MHAFQRTSFHAVLILSLGGIGCDLFQGDDEKENRAPTITQVSAASAAINEGTSTTLTVAASDPDGDSLTYSWTQLPAAPTGSFNDGTGETQTWTAPLVASDTTFTLQVTVSDGKGGSSQATVDVAVANVAAPNRAPSVAETITAPASVIAGDTADLSIVASDPDGDTLTYSWTTNPANLGTFTNATAAAAQWRSSDINEATTYTFQVTVSDGTDSVTRSVNVRVDVPSYAAHIQPIWNVQCVRCHTGSPGRGSLTLDADKSYASIVNVGAAGRPCSPTGLMRVTPGKPDESLMVTKLGSGPLPCGSRMPTDNPTYFDEHPGELTRIRSWILAGALNN</sequence>
<dbReference type="SMART" id="SM00089">
    <property type="entry name" value="PKD"/>
    <property type="match status" value="2"/>
</dbReference>
<keyword evidence="3" id="KW-1185">Reference proteome</keyword>
<dbReference type="InterPro" id="IPR002126">
    <property type="entry name" value="Cadherin-like_dom"/>
</dbReference>
<dbReference type="InterPro" id="IPR013783">
    <property type="entry name" value="Ig-like_fold"/>
</dbReference>
<organism evidence="2 3">
    <name type="scientific">Archangium minus</name>
    <dbReference type="NCBI Taxonomy" id="83450"/>
    <lineage>
        <taxon>Bacteria</taxon>
        <taxon>Pseudomonadati</taxon>
        <taxon>Myxococcota</taxon>
        <taxon>Myxococcia</taxon>
        <taxon>Myxococcales</taxon>
        <taxon>Cystobacterineae</taxon>
        <taxon>Archangiaceae</taxon>
        <taxon>Archangium</taxon>
    </lineage>
</organism>
<dbReference type="PROSITE" id="PS50268">
    <property type="entry name" value="CADHERIN_2"/>
    <property type="match status" value="1"/>
</dbReference>
<dbReference type="Pfam" id="PF22352">
    <property type="entry name" value="K319L-like_PKD"/>
    <property type="match status" value="1"/>
</dbReference>
<evidence type="ECO:0000313" key="3">
    <source>
        <dbReference type="Proteomes" id="UP001611383"/>
    </source>
</evidence>
<dbReference type="Proteomes" id="UP001611383">
    <property type="component" value="Chromosome"/>
</dbReference>
<dbReference type="InterPro" id="IPR035986">
    <property type="entry name" value="PKD_dom_sf"/>
</dbReference>
<evidence type="ECO:0000259" key="1">
    <source>
        <dbReference type="PROSITE" id="PS50268"/>
    </source>
</evidence>
<evidence type="ECO:0000313" key="2">
    <source>
        <dbReference type="EMBL" id="WNG47551.1"/>
    </source>
</evidence>
<gene>
    <name evidence="2" type="ORF">F0U60_28095</name>
</gene>
<proteinExistence type="predicted"/>
<reference evidence="2 3" key="1">
    <citation type="submission" date="2019-08" db="EMBL/GenBank/DDBJ databases">
        <title>Archangium and Cystobacter genomes.</title>
        <authorList>
            <person name="Chen I.-C.K."/>
            <person name="Wielgoss S."/>
        </authorList>
    </citation>
    <scope>NUCLEOTIDE SEQUENCE [LARGE SCALE GENOMIC DNA]</scope>
    <source>
        <strain evidence="2 3">Cbm 6</strain>
    </source>
</reference>
<accession>A0ABY9WWM5</accession>
<dbReference type="SUPFAM" id="SSF49299">
    <property type="entry name" value="PKD domain"/>
    <property type="match status" value="1"/>
</dbReference>
<dbReference type="RefSeq" id="WP_395804027.1">
    <property type="nucleotide sequence ID" value="NZ_CP043494.1"/>
</dbReference>
<dbReference type="EMBL" id="CP043494">
    <property type="protein sequence ID" value="WNG47551.1"/>
    <property type="molecule type" value="Genomic_DNA"/>
</dbReference>
<dbReference type="InterPro" id="IPR022409">
    <property type="entry name" value="PKD/Chitinase_dom"/>
</dbReference>
<dbReference type="PROSITE" id="PS51257">
    <property type="entry name" value="PROKAR_LIPOPROTEIN"/>
    <property type="match status" value="1"/>
</dbReference>
<dbReference type="Pfam" id="PF17963">
    <property type="entry name" value="Big_9"/>
    <property type="match status" value="1"/>
</dbReference>
<dbReference type="Gene3D" id="2.60.40.10">
    <property type="entry name" value="Immunoglobulins"/>
    <property type="match status" value="2"/>
</dbReference>
<protein>
    <submittedName>
        <fullName evidence="2">PKD domain-containing protein</fullName>
    </submittedName>
</protein>